<dbReference type="AlphaFoldDB" id="A0A1B8PHP7"/>
<comment type="caution">
    <text evidence="1">The sequence shown here is derived from an EMBL/GenBank/DDBJ whole genome shotgun (WGS) entry which is preliminary data.</text>
</comment>
<dbReference type="GO" id="GO:0015774">
    <property type="term" value="P:polysaccharide transport"/>
    <property type="evidence" value="ECO:0007669"/>
    <property type="project" value="InterPro"/>
</dbReference>
<evidence type="ECO:0000313" key="2">
    <source>
        <dbReference type="Proteomes" id="UP000092671"/>
    </source>
</evidence>
<sequence length="412" mass="47853">MSLTLKNLLSYDDILLLQGKMGTFFCRFATFLMGQGKRVHKVNFNAGDALFYRHKDKMSNFRGRQSEFDDFLTKLINDKQLTAVVCFNDCRPYHEIARQVCGRLGVAFFVFEEGYLRPDYITLEEHGINAYSRLDLTLIDTVQKANNKPKFTGNRFYRMCVASMVYYVAVFVGQWRYPHYRHYRGLSLWAEAWAWIKALLRKLMHHHLDKGLQNRLVGRKNFYLVSLQVHNDSQISHHSDYQDVRDFIVQVMTSFAKHAPHGTNLLFKHHPLDRGHRDYTGMIATLGDELGVQDRVFYGCDMHLPSLLRASLGMITVNSTTALQSVYHQKPTKIMGRALYDVMGLTDQKPLDEFWANPTAPDRDFYLKFREYLIEHTQLNGSFYGKAPWDLSGFYQSLAQDAKQPNKPTPTE</sequence>
<dbReference type="OrthoDB" id="9794206at2"/>
<proteinExistence type="predicted"/>
<dbReference type="CDD" id="cd16441">
    <property type="entry name" value="beta_Kdo_transferase_KpsS"/>
    <property type="match status" value="1"/>
</dbReference>
<dbReference type="InterPro" id="IPR007833">
    <property type="entry name" value="Capsule_polysaccharide_synth"/>
</dbReference>
<organism evidence="1 2">
    <name type="scientific">Moraxella nonliquefaciens</name>
    <dbReference type="NCBI Taxonomy" id="478"/>
    <lineage>
        <taxon>Bacteria</taxon>
        <taxon>Pseudomonadati</taxon>
        <taxon>Pseudomonadota</taxon>
        <taxon>Gammaproteobacteria</taxon>
        <taxon>Moraxellales</taxon>
        <taxon>Moraxellaceae</taxon>
        <taxon>Moraxella</taxon>
    </lineage>
</organism>
<reference evidence="1 2" key="1">
    <citation type="submission" date="2016-06" db="EMBL/GenBank/DDBJ databases">
        <title>Draft genome of Moraxella nonliquefaciens CCUG 60284.</title>
        <authorList>
            <person name="Salva-Serra F."/>
            <person name="Engstrom-Jakobsson H."/>
            <person name="Thorell K."/>
            <person name="Gonzales-Siles L."/>
            <person name="Karlsson R."/>
            <person name="Boulund F."/>
            <person name="Engstrand L."/>
            <person name="Kristiansson E."/>
            <person name="Moore E."/>
        </authorList>
    </citation>
    <scope>NUCLEOTIDE SEQUENCE [LARGE SCALE GENOMIC DNA]</scope>
    <source>
        <strain evidence="1 2">CCUG 60284</strain>
    </source>
</reference>
<evidence type="ECO:0000313" key="1">
    <source>
        <dbReference type="EMBL" id="OBX48734.1"/>
    </source>
</evidence>
<gene>
    <name evidence="1" type="ORF">A9Z60_04945</name>
</gene>
<name>A0A1B8PHP7_MORNO</name>
<dbReference type="RefSeq" id="WP_066894197.1">
    <property type="nucleotide sequence ID" value="NZ_LZDN01000043.1"/>
</dbReference>
<dbReference type="Proteomes" id="UP000092671">
    <property type="component" value="Unassembled WGS sequence"/>
</dbReference>
<dbReference type="GO" id="GO:0000271">
    <property type="term" value="P:polysaccharide biosynthetic process"/>
    <property type="evidence" value="ECO:0007669"/>
    <property type="project" value="InterPro"/>
</dbReference>
<dbReference type="Pfam" id="PF05159">
    <property type="entry name" value="Capsule_synth"/>
    <property type="match status" value="1"/>
</dbReference>
<accession>A0A1B8PHP7</accession>
<dbReference type="EMBL" id="LZDN01000043">
    <property type="protein sequence ID" value="OBX48734.1"/>
    <property type="molecule type" value="Genomic_DNA"/>
</dbReference>
<protein>
    <submittedName>
        <fullName evidence="1">Capsular biosynthesis protein</fullName>
    </submittedName>
</protein>